<evidence type="ECO:0008006" key="3">
    <source>
        <dbReference type="Google" id="ProtNLM"/>
    </source>
</evidence>
<gene>
    <name evidence="2" type="ORF">AVDCRST_MAG17-2236</name>
</gene>
<protein>
    <recommendedName>
        <fullName evidence="3">EfeO-type cupredoxin-like domain-containing protein</fullName>
    </recommendedName>
</protein>
<reference evidence="2" key="1">
    <citation type="submission" date="2020-02" db="EMBL/GenBank/DDBJ databases">
        <authorList>
            <person name="Meier V. D."/>
        </authorList>
    </citation>
    <scope>NUCLEOTIDE SEQUENCE</scope>
    <source>
        <strain evidence="2">AVDCRST_MAG17</strain>
    </source>
</reference>
<evidence type="ECO:0000313" key="2">
    <source>
        <dbReference type="EMBL" id="CAA9515170.1"/>
    </source>
</evidence>
<accession>A0A6J4T7F6</accession>
<dbReference type="Gene3D" id="2.60.40.420">
    <property type="entry name" value="Cupredoxins - blue copper proteins"/>
    <property type="match status" value="1"/>
</dbReference>
<feature type="region of interest" description="Disordered" evidence="1">
    <location>
        <begin position="30"/>
        <end position="63"/>
    </location>
</feature>
<dbReference type="InterPro" id="IPR008972">
    <property type="entry name" value="Cupredoxin"/>
</dbReference>
<evidence type="ECO:0000256" key="1">
    <source>
        <dbReference type="SAM" id="MobiDB-lite"/>
    </source>
</evidence>
<sequence>MTNGQRIGALALAVLVAVLAFVVLGTGSDDSNTADRRARTGATSTTGAKDEKSSRPAAEAEPTYTTVRLRGGEVVGEPKEISLTQGDMARIEFRSDQPGEIHIHGYDKYVDLEAGKPVRTRFEADIEGIFEIENHDTAAQVAELRVNP</sequence>
<dbReference type="AlphaFoldDB" id="A0A6J4T7F6"/>
<dbReference type="EMBL" id="CADCVV010000183">
    <property type="protein sequence ID" value="CAA9515170.1"/>
    <property type="molecule type" value="Genomic_DNA"/>
</dbReference>
<name>A0A6J4T7F6_9ACTN</name>
<organism evidence="2">
    <name type="scientific">uncultured Solirubrobacterales bacterium</name>
    <dbReference type="NCBI Taxonomy" id="768556"/>
    <lineage>
        <taxon>Bacteria</taxon>
        <taxon>Bacillati</taxon>
        <taxon>Actinomycetota</taxon>
        <taxon>Thermoleophilia</taxon>
        <taxon>Solirubrobacterales</taxon>
        <taxon>environmental samples</taxon>
    </lineage>
</organism>
<proteinExistence type="predicted"/>
<dbReference type="SUPFAM" id="SSF49503">
    <property type="entry name" value="Cupredoxins"/>
    <property type="match status" value="1"/>
</dbReference>